<gene>
    <name evidence="2" type="ORF">ACFOZ8_26405</name>
</gene>
<evidence type="ECO:0000256" key="1">
    <source>
        <dbReference type="SAM" id="SignalP"/>
    </source>
</evidence>
<keyword evidence="3" id="KW-1185">Reference proteome</keyword>
<evidence type="ECO:0000313" key="2">
    <source>
        <dbReference type="EMBL" id="MFC4103157.1"/>
    </source>
</evidence>
<organism evidence="2 3">
    <name type="scientific">Paenibacillus xanthanilyticus</name>
    <dbReference type="NCBI Taxonomy" id="1783531"/>
    <lineage>
        <taxon>Bacteria</taxon>
        <taxon>Bacillati</taxon>
        <taxon>Bacillota</taxon>
        <taxon>Bacilli</taxon>
        <taxon>Bacillales</taxon>
        <taxon>Paenibacillaceae</taxon>
        <taxon>Paenibacillus</taxon>
    </lineage>
</organism>
<accession>A0ABV8KB99</accession>
<dbReference type="InterPro" id="IPR036116">
    <property type="entry name" value="FN3_sf"/>
</dbReference>
<dbReference type="EMBL" id="JBHSAM010000034">
    <property type="protein sequence ID" value="MFC4103157.1"/>
    <property type="molecule type" value="Genomic_DNA"/>
</dbReference>
<comment type="caution">
    <text evidence="2">The sequence shown here is derived from an EMBL/GenBank/DDBJ whole genome shotgun (WGS) entry which is preliminary data.</text>
</comment>
<dbReference type="RefSeq" id="WP_377721737.1">
    <property type="nucleotide sequence ID" value="NZ_JBHSAM010000034.1"/>
</dbReference>
<evidence type="ECO:0008006" key="4">
    <source>
        <dbReference type="Google" id="ProtNLM"/>
    </source>
</evidence>
<sequence length="749" mass="81414">MLLNRRSVIASVLLSSLLLIPLSVQAAPEYITIEEFQPTSDTDSLVYVHDLINIRLKTSSLEAVSRVNVQIESVAAELTRVGTDPRCGMYDGCAVWEGKLQIGSLTKGPKEAIVQATDEAGHSGVKLYPLLYHNPPRLQIEQPAPYAASLPSLPIKASCADDLGYVCQVKVEVRIGDDPSDTRLPIAGYRREIDGTFHLNEAAAGLNARENAYLVFTARDSVGQTVTEERMIYAEAEHAKLEALATSGAVIDYQPSSQRVLSYNAALKQLEIKQAFTNEAQTIPTVFSDKPAYAYLTPKGAIFEWKQTNGSNQLVEWRDGKIVQLGGVNPTSLKAKGGYAIFTQYAAGKGQQFIRRNLVSGINQVIGSAQYVSSRQTDLAENGTVVYALSEPGNQNVYKYNGAQPIPVTRDSYKISSQPVTDGGGVMFMQMNPDGTQRKLMLLKGDGSTTVLEADKYIDPPLKLNNGWAAYRAAEADGKRRLWVWSPVGDKKPASSLSQTAKLEALGSNGDVAFSTFDQELYISRVYGDHRSYARVSSYHVKPFWRDAAWYGKLGDHLVGIRMPEEDAAPQWPPASTLQRNGNTLTWSAATDNVGVARYRVYAGDEFLGEVPGNTLTFVIDPAAVRSGGDIHIRAVDAAGNESLDHPVSSEFIEPDDGGSSPFWPLGSELAAHGGDGTVRLSWAPATDDTGIAAYRIYRDDYLLAELAGGQLTYQLDPLPTGRSYTFRVEAVDGAGNRSADHLSAMLNL</sequence>
<keyword evidence="1" id="KW-0732">Signal</keyword>
<reference evidence="3" key="1">
    <citation type="journal article" date="2019" name="Int. J. Syst. Evol. Microbiol.">
        <title>The Global Catalogue of Microorganisms (GCM) 10K type strain sequencing project: providing services to taxonomists for standard genome sequencing and annotation.</title>
        <authorList>
            <consortium name="The Broad Institute Genomics Platform"/>
            <consortium name="The Broad Institute Genome Sequencing Center for Infectious Disease"/>
            <person name="Wu L."/>
            <person name="Ma J."/>
        </authorList>
    </citation>
    <scope>NUCLEOTIDE SEQUENCE [LARGE SCALE GENOMIC DNA]</scope>
    <source>
        <strain evidence="3">IBRC-M 10987</strain>
    </source>
</reference>
<dbReference type="SUPFAM" id="SSF49265">
    <property type="entry name" value="Fibronectin type III"/>
    <property type="match status" value="1"/>
</dbReference>
<feature type="chain" id="PRO_5046516767" description="Fibronectin type-III domain-containing protein" evidence="1">
    <location>
        <begin position="27"/>
        <end position="749"/>
    </location>
</feature>
<dbReference type="CDD" id="cd00063">
    <property type="entry name" value="FN3"/>
    <property type="match status" value="1"/>
</dbReference>
<feature type="signal peptide" evidence="1">
    <location>
        <begin position="1"/>
        <end position="26"/>
    </location>
</feature>
<name>A0ABV8KB99_9BACL</name>
<proteinExistence type="predicted"/>
<dbReference type="Gene3D" id="2.60.40.10">
    <property type="entry name" value="Immunoglobulins"/>
    <property type="match status" value="2"/>
</dbReference>
<protein>
    <recommendedName>
        <fullName evidence="4">Fibronectin type-III domain-containing protein</fullName>
    </recommendedName>
</protein>
<dbReference type="InterPro" id="IPR013783">
    <property type="entry name" value="Ig-like_fold"/>
</dbReference>
<dbReference type="Proteomes" id="UP001595715">
    <property type="component" value="Unassembled WGS sequence"/>
</dbReference>
<dbReference type="InterPro" id="IPR003961">
    <property type="entry name" value="FN3_dom"/>
</dbReference>
<evidence type="ECO:0000313" key="3">
    <source>
        <dbReference type="Proteomes" id="UP001595715"/>
    </source>
</evidence>